<name>A0ABQ9I1V3_9NEOP</name>
<dbReference type="Proteomes" id="UP001159363">
    <property type="component" value="Chromosome 3"/>
</dbReference>
<protein>
    <recommendedName>
        <fullName evidence="3">DUF659 domain-containing protein</fullName>
    </recommendedName>
</protein>
<keyword evidence="2" id="KW-1185">Reference proteome</keyword>
<proteinExistence type="predicted"/>
<sequence length="220" mass="24929">METTEAFVKANIPLHKLQDPSILSWMNKYIEVCFVILLRLLEPRDTPKIFVAGVHFQEQANATCARAVLDSMKEYIIKYDSVVVFVSDSARYMIKCSASLQVVLGDQVLHIQCWAHKLKLVGSICPKVLTQLNTAISRSKSAFLCTRKRKHLYTKFLTNKYPNGEKNICKFPLPVLTSWKVGFSLGSTHLNMSDVQNTGIKYFNSLSHMDAKKIEVQATL</sequence>
<organism evidence="1 2">
    <name type="scientific">Dryococelus australis</name>
    <dbReference type="NCBI Taxonomy" id="614101"/>
    <lineage>
        <taxon>Eukaryota</taxon>
        <taxon>Metazoa</taxon>
        <taxon>Ecdysozoa</taxon>
        <taxon>Arthropoda</taxon>
        <taxon>Hexapoda</taxon>
        <taxon>Insecta</taxon>
        <taxon>Pterygota</taxon>
        <taxon>Neoptera</taxon>
        <taxon>Polyneoptera</taxon>
        <taxon>Phasmatodea</taxon>
        <taxon>Verophasmatodea</taxon>
        <taxon>Anareolatae</taxon>
        <taxon>Phasmatidae</taxon>
        <taxon>Eurycanthinae</taxon>
        <taxon>Dryococelus</taxon>
    </lineage>
</organism>
<comment type="caution">
    <text evidence="1">The sequence shown here is derived from an EMBL/GenBank/DDBJ whole genome shotgun (WGS) entry which is preliminary data.</text>
</comment>
<evidence type="ECO:0000313" key="2">
    <source>
        <dbReference type="Proteomes" id="UP001159363"/>
    </source>
</evidence>
<reference evidence="1 2" key="1">
    <citation type="submission" date="2023-02" db="EMBL/GenBank/DDBJ databases">
        <title>LHISI_Scaffold_Assembly.</title>
        <authorList>
            <person name="Stuart O.P."/>
            <person name="Cleave R."/>
            <person name="Magrath M.J.L."/>
            <person name="Mikheyev A.S."/>
        </authorList>
    </citation>
    <scope>NUCLEOTIDE SEQUENCE [LARGE SCALE GENOMIC DNA]</scope>
    <source>
        <strain evidence="1">Daus_M_001</strain>
        <tissue evidence="1">Leg muscle</tissue>
    </source>
</reference>
<accession>A0ABQ9I1V3</accession>
<evidence type="ECO:0000313" key="1">
    <source>
        <dbReference type="EMBL" id="KAJ8890613.1"/>
    </source>
</evidence>
<evidence type="ECO:0008006" key="3">
    <source>
        <dbReference type="Google" id="ProtNLM"/>
    </source>
</evidence>
<dbReference type="EMBL" id="JARBHB010000003">
    <property type="protein sequence ID" value="KAJ8890613.1"/>
    <property type="molecule type" value="Genomic_DNA"/>
</dbReference>
<gene>
    <name evidence="1" type="ORF">PR048_010122</name>
</gene>